<dbReference type="SMART" id="SM00249">
    <property type="entry name" value="PHD"/>
    <property type="match status" value="4"/>
</dbReference>
<dbReference type="PANTHER" id="PTHR45838">
    <property type="entry name" value="HISTONE-LYSINE-N-METHYLTRANSFERASE 2 KMT2 FAMILY MEMBER"/>
    <property type="match status" value="1"/>
</dbReference>
<evidence type="ECO:0000256" key="14">
    <source>
        <dbReference type="ARBA" id="ARBA00023125"/>
    </source>
</evidence>
<dbReference type="InterPro" id="IPR047219">
    <property type="entry name" value="KMT2A_2B_SET"/>
</dbReference>
<dbReference type="PROSITE" id="PS51542">
    <property type="entry name" value="FYRN"/>
    <property type="match status" value="1"/>
</dbReference>
<evidence type="ECO:0000256" key="11">
    <source>
        <dbReference type="ARBA" id="ARBA00022853"/>
    </source>
</evidence>
<dbReference type="GO" id="GO:0005700">
    <property type="term" value="C:polytene chromosome"/>
    <property type="evidence" value="ECO:0007669"/>
    <property type="project" value="UniProtKB-ARBA"/>
</dbReference>
<keyword evidence="9 18" id="KW-0863">Zinc-finger</keyword>
<keyword evidence="4" id="KW-0489">Methyltransferase</keyword>
<dbReference type="GO" id="GO:0140949">
    <property type="term" value="F:histone H3K9 trimethyltransferase activity"/>
    <property type="evidence" value="ECO:0007669"/>
    <property type="project" value="UniProtKB-EC"/>
</dbReference>
<dbReference type="Proteomes" id="UP000789390">
    <property type="component" value="Unassembled WGS sequence"/>
</dbReference>
<feature type="compositionally biased region" description="Polar residues" evidence="19">
    <location>
        <begin position="1456"/>
        <end position="1477"/>
    </location>
</feature>
<dbReference type="InterPro" id="IPR019787">
    <property type="entry name" value="Znf_PHD-finger"/>
</dbReference>
<feature type="region of interest" description="Disordered" evidence="19">
    <location>
        <begin position="615"/>
        <end position="684"/>
    </location>
</feature>
<feature type="compositionally biased region" description="Polar residues" evidence="19">
    <location>
        <begin position="12"/>
        <end position="31"/>
    </location>
</feature>
<feature type="region of interest" description="Disordered" evidence="19">
    <location>
        <begin position="1956"/>
        <end position="2048"/>
    </location>
</feature>
<dbReference type="InterPro" id="IPR001628">
    <property type="entry name" value="Znf_hrmn_rcpt"/>
</dbReference>
<dbReference type="SMART" id="SM00317">
    <property type="entry name" value="SET"/>
    <property type="match status" value="1"/>
</dbReference>
<dbReference type="PROSITE" id="PS50868">
    <property type="entry name" value="POST_SET"/>
    <property type="match status" value="1"/>
</dbReference>
<feature type="compositionally biased region" description="Polar residues" evidence="19">
    <location>
        <begin position="761"/>
        <end position="774"/>
    </location>
</feature>
<gene>
    <name evidence="25" type="ORF">DGAL_LOCUS2997</name>
</gene>
<evidence type="ECO:0000256" key="13">
    <source>
        <dbReference type="ARBA" id="ARBA00023117"/>
    </source>
</evidence>
<protein>
    <recommendedName>
        <fullName evidence="17">Histone-lysine N-methyltransferase trithorax</fullName>
        <ecNumber evidence="2">2.1.1.355</ecNumber>
    </recommendedName>
</protein>
<evidence type="ECO:0000256" key="1">
    <source>
        <dbReference type="ARBA" id="ARBA00004123"/>
    </source>
</evidence>
<keyword evidence="16" id="KW-0539">Nucleus</keyword>
<evidence type="ECO:0000256" key="2">
    <source>
        <dbReference type="ARBA" id="ARBA00012183"/>
    </source>
</evidence>
<evidence type="ECO:0000256" key="8">
    <source>
        <dbReference type="ARBA" id="ARBA00022737"/>
    </source>
</evidence>
<feature type="region of interest" description="Disordered" evidence="19">
    <location>
        <begin position="1574"/>
        <end position="1593"/>
    </location>
</feature>
<dbReference type="SUPFAM" id="SSF57903">
    <property type="entry name" value="FYVE/PHD zinc finger"/>
    <property type="match status" value="1"/>
</dbReference>
<dbReference type="InterPro" id="IPR003616">
    <property type="entry name" value="Post-SET_dom"/>
</dbReference>
<dbReference type="InterPro" id="IPR001841">
    <property type="entry name" value="Znf_RING"/>
</dbReference>
<feature type="domain" description="Nuclear receptor" evidence="23">
    <location>
        <begin position="481"/>
        <end position="581"/>
    </location>
</feature>
<dbReference type="SMART" id="SM00508">
    <property type="entry name" value="PostSET"/>
    <property type="match status" value="1"/>
</dbReference>
<dbReference type="Pfam" id="PF05964">
    <property type="entry name" value="FYRN"/>
    <property type="match status" value="1"/>
</dbReference>
<sequence length="2489" mass="275117">MAKAKFPGKPPKTSQITRLRVSSNGNGSANDPSRFAAQQAAYGLKLFHQHFAADEEDDDDFIGYEKIGDVFKPHYHPGNLQTSTVRKCQAEKRKPPDIVSRNNTISLLPSNVVNVSNLPVVLSQNQPRLPSKQNLDASLDRTSTVNQTSSDSSCAQQSLKLVDGIRLDRKQQEKSSKQIQSLKAASSPKIIAVAHTALEDDRNGKRDSSEENEKCRKSRPIVSNKTQCTVGEESAEQEKNRIKREIERYTTIMTTEVMDPKLAAVEKKKNRRKRSPSGEVDKAEKLRDKIQQLLRKQWESRLQLVDVKPETQVPLESKPEIQENHASSVSVSSSSSDDDLFYKRRRMNSNSSSSSNARKSKIILRKARLQLNQKLLKQLRQPSRLQQLVEPKTEPVETPKVVQQPSSASILRPAQLVLKTATNPVPRVTTFPKETTKLPKVRNLPSAKPNCIQKASETTVTNPLGCAFVMEQSDTKGIPGTVVCGVCGAVRRYSFILQARKFGTFSCEPCRKFISRVLRARVPVKCSVGSGTCINPPVHRWNNSFPTEDKPNGEVMTARCKACWLKLALTGFQMRESDHDDLRKLLPTFMQDAIPLAVDRPTVVHWAPNRGQMIRMKSNSSSTPNVPAPSTLPSTPAAPKIKKKPNTASKKAEHCPGSRTREKSSSSGDGGSTTEIQSGPRVKHVCRSAIVARAPPRATFEDGESDRSVSKQSDLPCDCCSLPESGLLKPATFDIVPTLANGSGAVKNSSKLPRSTDRKNSLSSPAMPLTTSQGERSRVTFRDDVKLSSNQRVGLMTSAVRAWQQQGLCRTKNSQFRCMTSSSAGRKSAKPLPKGVLVPDLWEHYDADRVWDQGFAMCCSRLGMTSPLCYLCGSAGRNELVCCSSCCESFHPFCVADSAPLSISVRPDCHHWDREAVAGRIQDEGIESRSVVGKGEAAISAVANAVGSPWICLNCVVCQICCSSSGERMICSSCSHAYHWSCLGPAHPSSKRKRRDKWQCFACSRVEEKFCPLCFKCHTGRQMKMECNCCGMWVHAECEELSGQDFHLLCATKSIEYICSLCCPEKNWKSAITNNPNVTESNILSAMSQMESKQQQTVPRQNITVTAKVEYDAESDSRLCALCHGRGEGPADAEGRLLYCGSDIWCHINCALWSNEVFEEVDGALQNVFDALARGSGSRCKHCNAKGATVNCCIRGCQVSLHFPCSLQPETEVTLLEGKRLICRHHAKEQANKNYVPHPPNFEVARCVYVDLGAESKRIKPVAPRDIRIVIGSLSISCIGQLRSDVSGGSNQLTPVGFECQRRYWSVKEPWKVVSYTLRTIYVPGSIDGKDLETNVTVSHEEDDVIMAESGLNLAELDTQDDRELIHMVLEDANFEQELEGGPNASVAMSSSNELRDSGFYSDAGEVSPSPTEDNALEAWLADPEHAVIFLDSALLASLDIESDTTVVPKVPAVSGASSVDDSRNQSTNNYPQSPEVNTPPKRNLRNRRLSYTQWKKMRLQNRNNNGTTAKTATSTNISSEERPSNLDWNGNESEWNNVASNNLLASIKVSPLSPNAAIKKVNADIPWRRKGSSGNILQLDGAGDSSDTETEKTVVVKQENMGDEHPVKCRRCRRSYRTLQSFNKHVESCVEMLSSSSSGSEEESEEDVIPVKPKLEPVEPDAHIPIPIQFQPKEEPMDHVTEAIEPQPENDLIQVPVVNSSSQAKSAEPMKCVPKPPASVSQPTPSKTQGNVKSRHQKRKFRPNVSVIPPRTLAIRQPQPPAPLAPQNIRFTVPAPSPVPAAYQMSLQSPPPPVLYVTRPEINPPSSTLQCSFISQPQMTVPQHHYIIVPPSMEQTFVQTNSCSSGLTLTQHASSPMVQYLGTIPSHLLSSLGIMTTNMGVANYTTVQNLSALLQSQPLQTWEPANQIVILPQQSVLSFNLPSVSLQSAPQLSPAVATIQLSPAVAKEVISPVVKKTTSPKAANESTPVKSVVEPKATVPKQDSPKPQENTKPEKVEVLKEEEKKSDIPLNNNTLEEGQLADSIAEGKPPKPTYSYRSAMGGKKPSRTITPVGNEAKDDQPSIVNQLKVVAHPSAPDKATRTFHLKASSDEQERLSITEEMVEMVASKMTEAAMPEISDKLADISDVFATPPASSEPPILPSDMDVEPTLSWPIIDSTLSTEEVPTQKAEPEIKKKKEAHILYELISDDGFYAQSNSLSAVWQKLLDAVQDARLAFKMEPLYNGCLKSVDERNLQLTGLHHHAIINLLEQLPNADCFSDYTFRYRANRDRESAEKLITGSTFGCVRAAPFNGRVPYDMFGWLASQYRPRPQLAVRQIADQEGQPPGRRVTNFELLPMTVRFKHLRQVAKNSVGVYRSHIHGRGLFCKRDIECGEMVVEYAGQVIRSVLCDKREKEYEAKGMGCYMFRIDEQTVVDATVHGNAARFINHSCEPNCYSRIVDIFGKKHIIIFALRRILRGEELTYDYKFPLEDVKIRCTCGSRKCRKYLN</sequence>
<feature type="compositionally biased region" description="Basic and acidic residues" evidence="19">
    <location>
        <begin position="197"/>
        <end position="215"/>
    </location>
</feature>
<dbReference type="CDD" id="cd15506">
    <property type="entry name" value="PHD1_KMT2A_like"/>
    <property type="match status" value="1"/>
</dbReference>
<evidence type="ECO:0000256" key="19">
    <source>
        <dbReference type="SAM" id="MobiDB-lite"/>
    </source>
</evidence>
<evidence type="ECO:0000313" key="25">
    <source>
        <dbReference type="EMBL" id="CAH0100709.1"/>
    </source>
</evidence>
<keyword evidence="14" id="KW-0238">DNA-binding</keyword>
<feature type="compositionally biased region" description="Polar residues" evidence="19">
    <location>
        <begin position="1720"/>
        <end position="1733"/>
    </location>
</feature>
<dbReference type="InterPro" id="IPR011011">
    <property type="entry name" value="Znf_FYVE_PHD"/>
</dbReference>
<dbReference type="PROSITE" id="PS50280">
    <property type="entry name" value="SET"/>
    <property type="match status" value="1"/>
</dbReference>
<evidence type="ECO:0000256" key="15">
    <source>
        <dbReference type="ARBA" id="ARBA00023163"/>
    </source>
</evidence>
<dbReference type="InterPro" id="IPR013083">
    <property type="entry name" value="Znf_RING/FYVE/PHD"/>
</dbReference>
<keyword evidence="10" id="KW-0862">Zinc</keyword>
<dbReference type="EMBL" id="CAKKLH010000044">
    <property type="protein sequence ID" value="CAH0100709.1"/>
    <property type="molecule type" value="Genomic_DNA"/>
</dbReference>
<dbReference type="InterPro" id="IPR003888">
    <property type="entry name" value="FYrich_N"/>
</dbReference>
<dbReference type="Gene3D" id="3.30.160.360">
    <property type="match status" value="1"/>
</dbReference>
<reference evidence="25" key="1">
    <citation type="submission" date="2021-11" db="EMBL/GenBank/DDBJ databases">
        <authorList>
            <person name="Schell T."/>
        </authorList>
    </citation>
    <scope>NUCLEOTIDE SEQUENCE</scope>
    <source>
        <strain evidence="25">M5</strain>
    </source>
</reference>
<evidence type="ECO:0000256" key="12">
    <source>
        <dbReference type="ARBA" id="ARBA00023015"/>
    </source>
</evidence>
<feature type="compositionally biased region" description="Polar residues" evidence="19">
    <location>
        <begin position="1501"/>
        <end position="1519"/>
    </location>
</feature>
<evidence type="ECO:0000256" key="10">
    <source>
        <dbReference type="ARBA" id="ARBA00022833"/>
    </source>
</evidence>
<keyword evidence="11" id="KW-0156">Chromatin regulator</keyword>
<dbReference type="PROSITE" id="PS50016">
    <property type="entry name" value="ZF_PHD_2"/>
    <property type="match status" value="1"/>
</dbReference>
<dbReference type="GO" id="GO:0045893">
    <property type="term" value="P:positive regulation of DNA-templated transcription"/>
    <property type="evidence" value="ECO:0007669"/>
    <property type="project" value="TreeGrafter"/>
</dbReference>
<keyword evidence="8" id="KW-0677">Repeat</keyword>
<feature type="domain" description="Post-SET" evidence="22">
    <location>
        <begin position="2473"/>
        <end position="2489"/>
    </location>
</feature>
<dbReference type="SMART" id="SM00542">
    <property type="entry name" value="FYRC"/>
    <property type="match status" value="1"/>
</dbReference>
<dbReference type="PROSITE" id="PS51030">
    <property type="entry name" value="NUCLEAR_REC_DBD_2"/>
    <property type="match status" value="1"/>
</dbReference>
<dbReference type="PROSITE" id="PS51543">
    <property type="entry name" value="FYRC"/>
    <property type="match status" value="1"/>
</dbReference>
<keyword evidence="12" id="KW-0805">Transcription regulation</keyword>
<evidence type="ECO:0000259" key="21">
    <source>
        <dbReference type="PROSITE" id="PS50280"/>
    </source>
</evidence>
<evidence type="ECO:0000259" key="22">
    <source>
        <dbReference type="PROSITE" id="PS50868"/>
    </source>
</evidence>
<proteinExistence type="predicted"/>
<feature type="compositionally biased region" description="Polar residues" evidence="19">
    <location>
        <begin position="1957"/>
        <end position="1970"/>
    </location>
</feature>
<keyword evidence="3" id="KW-0488">Methylation</keyword>
<dbReference type="GO" id="GO:0003700">
    <property type="term" value="F:DNA-binding transcription factor activity"/>
    <property type="evidence" value="ECO:0007669"/>
    <property type="project" value="InterPro"/>
</dbReference>
<dbReference type="InterPro" id="IPR046341">
    <property type="entry name" value="SET_dom_sf"/>
</dbReference>
<dbReference type="SUPFAM" id="SSF82199">
    <property type="entry name" value="SET domain"/>
    <property type="match status" value="1"/>
</dbReference>
<evidence type="ECO:0000256" key="7">
    <source>
        <dbReference type="ARBA" id="ARBA00022723"/>
    </source>
</evidence>
<dbReference type="InterPro" id="IPR001965">
    <property type="entry name" value="Znf_PHD"/>
</dbReference>
<dbReference type="GO" id="GO:0008270">
    <property type="term" value="F:zinc ion binding"/>
    <property type="evidence" value="ECO:0007669"/>
    <property type="project" value="UniProtKB-KW"/>
</dbReference>
<evidence type="ECO:0000313" key="26">
    <source>
        <dbReference type="Proteomes" id="UP000789390"/>
    </source>
</evidence>
<feature type="region of interest" description="Disordered" evidence="19">
    <location>
        <begin position="740"/>
        <end position="778"/>
    </location>
</feature>
<dbReference type="Pfam" id="PF00856">
    <property type="entry name" value="SET"/>
    <property type="match status" value="1"/>
</dbReference>
<feature type="compositionally biased region" description="Basic and acidic residues" evidence="19">
    <location>
        <begin position="1984"/>
        <end position="2008"/>
    </location>
</feature>
<dbReference type="PANTHER" id="PTHR45838:SF4">
    <property type="entry name" value="HISTONE-LYSINE N-METHYLTRANSFERASE TRITHORAX"/>
    <property type="match status" value="1"/>
</dbReference>
<dbReference type="FunFam" id="3.30.40.10:FF:000002">
    <property type="entry name" value="Histone-lysine N-methyltransferase"/>
    <property type="match status" value="1"/>
</dbReference>
<comment type="subcellular location">
    <subcellularLocation>
        <location evidence="1">Nucleus</location>
    </subcellularLocation>
</comment>
<feature type="region of interest" description="Disordered" evidence="19">
    <location>
        <begin position="260"/>
        <end position="284"/>
    </location>
</feature>
<dbReference type="EC" id="2.1.1.355" evidence="2"/>
<keyword evidence="5" id="KW-0808">Transferase</keyword>
<feature type="domain" description="PHD-type" evidence="24">
    <location>
        <begin position="1117"/>
        <end position="1227"/>
    </location>
</feature>
<name>A0A8J2REC6_9CRUS</name>
<dbReference type="SMART" id="SM00184">
    <property type="entry name" value="RING"/>
    <property type="match status" value="2"/>
</dbReference>
<evidence type="ECO:0000259" key="24">
    <source>
        <dbReference type="PROSITE" id="PS51805"/>
    </source>
</evidence>
<organism evidence="25 26">
    <name type="scientific">Daphnia galeata</name>
    <dbReference type="NCBI Taxonomy" id="27404"/>
    <lineage>
        <taxon>Eukaryota</taxon>
        <taxon>Metazoa</taxon>
        <taxon>Ecdysozoa</taxon>
        <taxon>Arthropoda</taxon>
        <taxon>Crustacea</taxon>
        <taxon>Branchiopoda</taxon>
        <taxon>Diplostraca</taxon>
        <taxon>Cladocera</taxon>
        <taxon>Anomopoda</taxon>
        <taxon>Daphniidae</taxon>
        <taxon>Daphnia</taxon>
    </lineage>
</organism>
<keyword evidence="15" id="KW-0804">Transcription</keyword>
<evidence type="ECO:0000256" key="9">
    <source>
        <dbReference type="ARBA" id="ARBA00022771"/>
    </source>
</evidence>
<dbReference type="GO" id="GO:0043565">
    <property type="term" value="F:sequence-specific DNA binding"/>
    <property type="evidence" value="ECO:0007669"/>
    <property type="project" value="InterPro"/>
</dbReference>
<dbReference type="Gene3D" id="3.30.40.10">
    <property type="entry name" value="Zinc/RING finger domain, C3HC4 (zinc finger)"/>
    <property type="match status" value="3"/>
</dbReference>
<evidence type="ECO:0000256" key="18">
    <source>
        <dbReference type="PROSITE-ProRule" id="PRU00146"/>
    </source>
</evidence>
<feature type="domain" description="SET" evidence="21">
    <location>
        <begin position="2351"/>
        <end position="2467"/>
    </location>
</feature>
<dbReference type="OrthoDB" id="308383at2759"/>
<keyword evidence="7" id="KW-0479">Metal-binding</keyword>
<dbReference type="GO" id="GO:0035097">
    <property type="term" value="C:histone methyltransferase complex"/>
    <property type="evidence" value="ECO:0007669"/>
    <property type="project" value="TreeGrafter"/>
</dbReference>
<evidence type="ECO:0000259" key="20">
    <source>
        <dbReference type="PROSITE" id="PS50016"/>
    </source>
</evidence>
<evidence type="ECO:0000256" key="17">
    <source>
        <dbReference type="ARBA" id="ARBA00071661"/>
    </source>
</evidence>
<evidence type="ECO:0000256" key="4">
    <source>
        <dbReference type="ARBA" id="ARBA00022603"/>
    </source>
</evidence>
<feature type="compositionally biased region" description="Low complexity" evidence="19">
    <location>
        <begin position="628"/>
        <end position="639"/>
    </location>
</feature>
<dbReference type="InterPro" id="IPR003889">
    <property type="entry name" value="FYrich_C"/>
</dbReference>
<dbReference type="InterPro" id="IPR001214">
    <property type="entry name" value="SET_dom"/>
</dbReference>
<dbReference type="InterPro" id="IPR034732">
    <property type="entry name" value="EPHD"/>
</dbReference>
<dbReference type="CDD" id="cd19170">
    <property type="entry name" value="SET_KMT2A_2B"/>
    <property type="match status" value="1"/>
</dbReference>
<dbReference type="GO" id="GO:0032259">
    <property type="term" value="P:methylation"/>
    <property type="evidence" value="ECO:0007669"/>
    <property type="project" value="UniProtKB-KW"/>
</dbReference>
<evidence type="ECO:0000259" key="23">
    <source>
        <dbReference type="PROSITE" id="PS51030"/>
    </source>
</evidence>
<feature type="domain" description="PHD-type" evidence="20">
    <location>
        <begin position="955"/>
        <end position="1006"/>
    </location>
</feature>
<comment type="caution">
    <text evidence="25">The sequence shown here is derived from an EMBL/GenBank/DDBJ whole genome shotgun (WGS) entry which is preliminary data.</text>
</comment>
<evidence type="ECO:0000256" key="16">
    <source>
        <dbReference type="ARBA" id="ARBA00023242"/>
    </source>
</evidence>
<dbReference type="PROSITE" id="PS51805">
    <property type="entry name" value="EPHD"/>
    <property type="match status" value="1"/>
</dbReference>
<keyword evidence="26" id="KW-1185">Reference proteome</keyword>
<feature type="region of interest" description="Disordered" evidence="19">
    <location>
        <begin position="196"/>
        <end position="217"/>
    </location>
</feature>
<feature type="region of interest" description="Disordered" evidence="19">
    <location>
        <begin position="313"/>
        <end position="337"/>
    </location>
</feature>
<evidence type="ECO:0000256" key="3">
    <source>
        <dbReference type="ARBA" id="ARBA00022481"/>
    </source>
</evidence>
<accession>A0A8J2REC6</accession>
<evidence type="ECO:0000256" key="5">
    <source>
        <dbReference type="ARBA" id="ARBA00022679"/>
    </source>
</evidence>
<keyword evidence="6" id="KW-0949">S-adenosyl-L-methionine</keyword>
<dbReference type="Gene3D" id="2.170.270.10">
    <property type="entry name" value="SET domain"/>
    <property type="match status" value="1"/>
</dbReference>
<evidence type="ECO:0000256" key="6">
    <source>
        <dbReference type="ARBA" id="ARBA00022691"/>
    </source>
</evidence>
<dbReference type="GO" id="GO:0042800">
    <property type="term" value="F:histone H3K4 methyltransferase activity"/>
    <property type="evidence" value="ECO:0007669"/>
    <property type="project" value="TreeGrafter"/>
</dbReference>
<feature type="region of interest" description="Disordered" evidence="19">
    <location>
        <begin position="1455"/>
        <end position="1528"/>
    </location>
</feature>
<feature type="compositionally biased region" description="Basic and acidic residues" evidence="19">
    <location>
        <begin position="650"/>
        <end position="664"/>
    </location>
</feature>
<dbReference type="FunFam" id="2.170.270.10:FF:000004">
    <property type="entry name" value="Histone-lysine N-methyltransferase"/>
    <property type="match status" value="1"/>
</dbReference>
<feature type="region of interest" description="Disordered" evidence="19">
    <location>
        <begin position="1701"/>
        <end position="1740"/>
    </location>
</feature>
<dbReference type="Pfam" id="PF05965">
    <property type="entry name" value="FYRC"/>
    <property type="match status" value="1"/>
</dbReference>
<feature type="region of interest" description="Disordered" evidence="19">
    <location>
        <begin position="1"/>
        <end position="33"/>
    </location>
</feature>
<keyword evidence="13" id="KW-0103">Bromodomain</keyword>